<dbReference type="EMBL" id="FNIG01000002">
    <property type="protein sequence ID" value="SDN10517.1"/>
    <property type="molecule type" value="Genomic_DNA"/>
</dbReference>
<dbReference type="InterPro" id="IPR020036">
    <property type="entry name" value="PseH"/>
</dbReference>
<organism evidence="2 3">
    <name type="scientific">Tenuibacillus multivorans</name>
    <dbReference type="NCBI Taxonomy" id="237069"/>
    <lineage>
        <taxon>Bacteria</taxon>
        <taxon>Bacillati</taxon>
        <taxon>Bacillota</taxon>
        <taxon>Bacilli</taxon>
        <taxon>Bacillales</taxon>
        <taxon>Bacillaceae</taxon>
        <taxon>Tenuibacillus</taxon>
    </lineage>
</organism>
<keyword evidence="3" id="KW-1185">Reference proteome</keyword>
<dbReference type="PANTHER" id="PTHR43415">
    <property type="entry name" value="SPERMIDINE N(1)-ACETYLTRANSFERASE"/>
    <property type="match status" value="1"/>
</dbReference>
<protein>
    <submittedName>
        <fullName evidence="2">UDP-4-amino-4,6-dideoxy-N-acetyl-beta-L-altrosamine N-acetyltransferase</fullName>
    </submittedName>
</protein>
<dbReference type="InterPro" id="IPR016181">
    <property type="entry name" value="Acyl_CoA_acyltransferase"/>
</dbReference>
<dbReference type="SUPFAM" id="SSF55729">
    <property type="entry name" value="Acyl-CoA N-acyltransferases (Nat)"/>
    <property type="match status" value="1"/>
</dbReference>
<evidence type="ECO:0000313" key="2">
    <source>
        <dbReference type="EMBL" id="SDN10517.1"/>
    </source>
</evidence>
<evidence type="ECO:0000313" key="3">
    <source>
        <dbReference type="Proteomes" id="UP000199334"/>
    </source>
</evidence>
<dbReference type="Gene3D" id="3.40.630.30">
    <property type="match status" value="1"/>
</dbReference>
<proteinExistence type="predicted"/>
<dbReference type="InterPro" id="IPR000182">
    <property type="entry name" value="GNAT_dom"/>
</dbReference>
<feature type="domain" description="N-acetyltransferase" evidence="1">
    <location>
        <begin position="1"/>
        <end position="163"/>
    </location>
</feature>
<evidence type="ECO:0000259" key="1">
    <source>
        <dbReference type="PROSITE" id="PS51186"/>
    </source>
</evidence>
<dbReference type="PANTHER" id="PTHR43415:SF3">
    <property type="entry name" value="GNAT-FAMILY ACETYLTRANSFERASE"/>
    <property type="match status" value="1"/>
</dbReference>
<dbReference type="PROSITE" id="PS51186">
    <property type="entry name" value="GNAT"/>
    <property type="match status" value="1"/>
</dbReference>
<accession>A0A1G9YNA7</accession>
<reference evidence="2 3" key="1">
    <citation type="submission" date="2016-10" db="EMBL/GenBank/DDBJ databases">
        <authorList>
            <person name="de Groot N.N."/>
        </authorList>
    </citation>
    <scope>NUCLEOTIDE SEQUENCE [LARGE SCALE GENOMIC DNA]</scope>
    <source>
        <strain evidence="2 3">CGMCC 1.3442</strain>
    </source>
</reference>
<keyword evidence="2" id="KW-0808">Transferase</keyword>
<dbReference type="Pfam" id="PF13420">
    <property type="entry name" value="Acetyltransf_4"/>
    <property type="match status" value="1"/>
</dbReference>
<sequence>MIIDLNAFYLEALSEPYLEKVLEWRNSEPIRSVMYSDHLITWDDHYAWYQRISTDDTSIVRLLFYNEKPVGLVNFSNIDRKNCRCFWGFYIGEANAPKKSGTVMGLLALDMMFEDKNLNKICAEVIESNPKSLHYHKKLGFEEEGLFKKHILKNNQWMDITRLALFREQWKETRGNLLNYFKGGT</sequence>
<dbReference type="AlphaFoldDB" id="A0A1G9YNA7"/>
<dbReference type="NCBIfam" id="TIGR03585">
    <property type="entry name" value="PseH"/>
    <property type="match status" value="1"/>
</dbReference>
<dbReference type="RefSeq" id="WP_245686804.1">
    <property type="nucleotide sequence ID" value="NZ_BJVZ01000026.1"/>
</dbReference>
<name>A0A1G9YNA7_9BACI</name>
<gene>
    <name evidence="2" type="ORF">SAMN05216498_1485</name>
</gene>
<dbReference type="GO" id="GO:0016747">
    <property type="term" value="F:acyltransferase activity, transferring groups other than amino-acyl groups"/>
    <property type="evidence" value="ECO:0007669"/>
    <property type="project" value="InterPro"/>
</dbReference>
<dbReference type="Proteomes" id="UP000199334">
    <property type="component" value="Unassembled WGS sequence"/>
</dbReference>
<dbReference type="STRING" id="237069.SAMN05216498_1485"/>